<dbReference type="InterPro" id="IPR058649">
    <property type="entry name" value="CzcB_C"/>
</dbReference>
<dbReference type="EMBL" id="JAEMHM010000002">
    <property type="protein sequence ID" value="MBJ6723718.1"/>
    <property type="molecule type" value="Genomic_DNA"/>
</dbReference>
<dbReference type="AlphaFoldDB" id="A0A8J7J066"/>
<dbReference type="RefSeq" id="WP_199382553.1">
    <property type="nucleotide sequence ID" value="NZ_JAEMHM010000002.1"/>
</dbReference>
<dbReference type="InterPro" id="IPR058647">
    <property type="entry name" value="BSH_CzcB-like"/>
</dbReference>
<dbReference type="InterPro" id="IPR051909">
    <property type="entry name" value="MFP_Cation_Efflux"/>
</dbReference>
<evidence type="ECO:0000259" key="8">
    <source>
        <dbReference type="Pfam" id="PF25954"/>
    </source>
</evidence>
<keyword evidence="2" id="KW-0813">Transport</keyword>
<evidence type="ECO:0000256" key="3">
    <source>
        <dbReference type="ARBA" id="ARBA00022833"/>
    </source>
</evidence>
<dbReference type="Gene3D" id="1.10.287.470">
    <property type="entry name" value="Helix hairpin bin"/>
    <property type="match status" value="1"/>
</dbReference>
<evidence type="ECO:0000259" key="10">
    <source>
        <dbReference type="Pfam" id="PF25975"/>
    </source>
</evidence>
<feature type="domain" description="CusB-like beta-barrel" evidence="8">
    <location>
        <begin position="249"/>
        <end position="324"/>
    </location>
</feature>
<keyword evidence="4" id="KW-0105">Cadmium resistance</keyword>
<evidence type="ECO:0000259" key="9">
    <source>
        <dbReference type="Pfam" id="PF25973"/>
    </source>
</evidence>
<evidence type="ECO:0000256" key="7">
    <source>
        <dbReference type="SAM" id="MobiDB-lite"/>
    </source>
</evidence>
<dbReference type="PANTHER" id="PTHR30097:SF15">
    <property type="entry name" value="CATION EFFLUX SYSTEM PROTEIN CUSB"/>
    <property type="match status" value="1"/>
</dbReference>
<feature type="compositionally biased region" description="Basic and acidic residues" evidence="7">
    <location>
        <begin position="30"/>
        <end position="48"/>
    </location>
</feature>
<dbReference type="FunFam" id="2.40.30.170:FF:000010">
    <property type="entry name" value="Efflux RND transporter periplasmic adaptor subunit"/>
    <property type="match status" value="1"/>
</dbReference>
<reference evidence="11" key="1">
    <citation type="submission" date="2020-12" db="EMBL/GenBank/DDBJ databases">
        <title>Geomonas sp. Red875, isolated from river sediment.</title>
        <authorList>
            <person name="Xu Z."/>
            <person name="Zhang Z."/>
            <person name="Masuda Y."/>
            <person name="Itoh H."/>
            <person name="Senoo K."/>
        </authorList>
    </citation>
    <scope>NUCLEOTIDE SEQUENCE</scope>
    <source>
        <strain evidence="11">Red875</strain>
    </source>
</reference>
<feature type="coiled-coil region" evidence="6">
    <location>
        <begin position="135"/>
        <end position="179"/>
    </location>
</feature>
<evidence type="ECO:0000313" key="12">
    <source>
        <dbReference type="Proteomes" id="UP000636888"/>
    </source>
</evidence>
<evidence type="ECO:0000256" key="1">
    <source>
        <dbReference type="ARBA" id="ARBA00009477"/>
    </source>
</evidence>
<dbReference type="GO" id="GO:0060003">
    <property type="term" value="P:copper ion export"/>
    <property type="evidence" value="ECO:0007669"/>
    <property type="project" value="TreeGrafter"/>
</dbReference>
<keyword evidence="6" id="KW-0175">Coiled coil</keyword>
<name>A0A8J7J066_9BACT</name>
<protein>
    <submittedName>
        <fullName evidence="11">Efflux RND transporter periplasmic adaptor subunit</fullName>
    </submittedName>
</protein>
<dbReference type="InterPro" id="IPR006143">
    <property type="entry name" value="RND_pump_MFP"/>
</dbReference>
<dbReference type="GO" id="GO:0016020">
    <property type="term" value="C:membrane"/>
    <property type="evidence" value="ECO:0007669"/>
    <property type="project" value="InterPro"/>
</dbReference>
<dbReference type="GO" id="GO:0015679">
    <property type="term" value="P:plasma membrane copper ion transport"/>
    <property type="evidence" value="ECO:0007669"/>
    <property type="project" value="TreeGrafter"/>
</dbReference>
<proteinExistence type="inferred from homology"/>
<dbReference type="SUPFAM" id="SSF111369">
    <property type="entry name" value="HlyD-like secretion proteins"/>
    <property type="match status" value="1"/>
</dbReference>
<evidence type="ECO:0000256" key="6">
    <source>
        <dbReference type="SAM" id="Coils"/>
    </source>
</evidence>
<gene>
    <name evidence="11" type="ORF">JFN93_03250</name>
</gene>
<evidence type="ECO:0000256" key="4">
    <source>
        <dbReference type="ARBA" id="ARBA00043263"/>
    </source>
</evidence>
<sequence>MIRKSVVCGGVAVLALVGAFGYRFTHLPGKGEARAERTEEPGKKEPKADGAGAREVVKTVRMEAEVQKKAGVVVARAVRNEMAGTLTATGKIAPDGERLTHVAPPLSGRIVWAGVGQGQTVGKGTVLARLESVEVAESMNRYRQSRAKLALAEKNLERVKALVEKKIAARKEIFQVENECRSASAEVAGDEQRLLLYGVGRHDLAAPPEKKILLPVRTLLGGVVTEKHATVGELADPSKSLFTVADLGTVWVLVDINEKDLARVKQGQSAVVRVGAYPDRKFRGRITQLADLVDEATRTVKARVEVPNPGRKLKPEMFATVELALPAAGPPVLAVPEEALVELEGKKVLFVSRDGTDFLPRPVMTGAVSGGYVEITAGLAEGELYAQKGGFVLKSELKKGELGEE</sequence>
<dbReference type="GO" id="GO:0022857">
    <property type="term" value="F:transmembrane transporter activity"/>
    <property type="evidence" value="ECO:0007669"/>
    <property type="project" value="InterPro"/>
</dbReference>
<keyword evidence="12" id="KW-1185">Reference proteome</keyword>
<organism evidence="11 12">
    <name type="scientific">Geomesophilobacter sediminis</name>
    <dbReference type="NCBI Taxonomy" id="2798584"/>
    <lineage>
        <taxon>Bacteria</taxon>
        <taxon>Pseudomonadati</taxon>
        <taxon>Thermodesulfobacteriota</taxon>
        <taxon>Desulfuromonadia</taxon>
        <taxon>Geobacterales</taxon>
        <taxon>Geobacteraceae</taxon>
        <taxon>Geomesophilobacter</taxon>
    </lineage>
</organism>
<accession>A0A8J7J066</accession>
<dbReference type="PANTHER" id="PTHR30097">
    <property type="entry name" value="CATION EFFLUX SYSTEM PROTEIN CUSB"/>
    <property type="match status" value="1"/>
</dbReference>
<dbReference type="Pfam" id="PF25975">
    <property type="entry name" value="CzcB_C"/>
    <property type="match status" value="1"/>
</dbReference>
<dbReference type="InterPro" id="IPR058792">
    <property type="entry name" value="Beta-barrel_RND_2"/>
</dbReference>
<dbReference type="Gene3D" id="2.40.30.170">
    <property type="match status" value="1"/>
</dbReference>
<dbReference type="GO" id="GO:0046686">
    <property type="term" value="P:response to cadmium ion"/>
    <property type="evidence" value="ECO:0007669"/>
    <property type="project" value="UniProtKB-KW"/>
</dbReference>
<evidence type="ECO:0000256" key="2">
    <source>
        <dbReference type="ARBA" id="ARBA00022448"/>
    </source>
</evidence>
<dbReference type="GO" id="GO:0030288">
    <property type="term" value="C:outer membrane-bounded periplasmic space"/>
    <property type="evidence" value="ECO:0007669"/>
    <property type="project" value="TreeGrafter"/>
</dbReference>
<dbReference type="FunFam" id="2.40.420.20:FF:000006">
    <property type="entry name" value="RND family efflux transporter MFP subunit"/>
    <property type="match status" value="1"/>
</dbReference>
<feature type="domain" description="CzcB-like barrel-sandwich hybrid" evidence="9">
    <location>
        <begin position="98"/>
        <end position="246"/>
    </location>
</feature>
<dbReference type="Proteomes" id="UP000636888">
    <property type="component" value="Unassembled WGS sequence"/>
</dbReference>
<dbReference type="Pfam" id="PF25973">
    <property type="entry name" value="BSH_CzcB"/>
    <property type="match status" value="1"/>
</dbReference>
<dbReference type="NCBIfam" id="TIGR01730">
    <property type="entry name" value="RND_mfp"/>
    <property type="match status" value="1"/>
</dbReference>
<dbReference type="Pfam" id="PF25954">
    <property type="entry name" value="Beta-barrel_RND_2"/>
    <property type="match status" value="1"/>
</dbReference>
<evidence type="ECO:0000313" key="11">
    <source>
        <dbReference type="EMBL" id="MBJ6723718.1"/>
    </source>
</evidence>
<dbReference type="GO" id="GO:0046914">
    <property type="term" value="F:transition metal ion binding"/>
    <property type="evidence" value="ECO:0007669"/>
    <property type="project" value="TreeGrafter"/>
</dbReference>
<feature type="domain" description="CzcB-like C-terminal circularly permuted SH3-like" evidence="10">
    <location>
        <begin position="333"/>
        <end position="394"/>
    </location>
</feature>
<comment type="caution">
    <text evidence="11">The sequence shown here is derived from an EMBL/GenBank/DDBJ whole genome shotgun (WGS) entry which is preliminary data.</text>
</comment>
<feature type="region of interest" description="Disordered" evidence="7">
    <location>
        <begin position="30"/>
        <end position="52"/>
    </location>
</feature>
<evidence type="ECO:0000256" key="5">
    <source>
        <dbReference type="ARBA" id="ARBA00058766"/>
    </source>
</evidence>
<dbReference type="Gene3D" id="2.40.420.20">
    <property type="match status" value="1"/>
</dbReference>
<comment type="similarity">
    <text evidence="1">Belongs to the membrane fusion protein (MFP) (TC 8.A.1) family.</text>
</comment>
<comment type="function">
    <text evidence="5">CzcA and CzcB together would act in zinc efflux nearly as effectively as the complete czc efflux system (CzcABC). The CzcB protein is thought to funnel zinc cations to the CzcA transport protein.</text>
</comment>
<keyword evidence="3" id="KW-0862">Zinc</keyword>